<protein>
    <submittedName>
        <fullName evidence="1">Uncharacterized protein</fullName>
    </submittedName>
</protein>
<sequence length="108" mass="12736">MEKERRLFLWSVSDFTQILELYGNIILTSGFREVEVWQIESCIDKTMTEPLVSYRMVLSDPFESNGQKDQMHIAHFVNYAGYDSDVLDDALEEFFSDERFQAFDVDVF</sequence>
<dbReference type="AlphaFoldDB" id="A0A955L6I2"/>
<dbReference type="Proteomes" id="UP000783287">
    <property type="component" value="Unassembled WGS sequence"/>
</dbReference>
<gene>
    <name evidence="1" type="ORF">KC909_06225</name>
</gene>
<accession>A0A955L6I2</accession>
<reference evidence="1" key="2">
    <citation type="journal article" date="2021" name="Microbiome">
        <title>Successional dynamics and alternative stable states in a saline activated sludge microbial community over 9 years.</title>
        <authorList>
            <person name="Wang Y."/>
            <person name="Ye J."/>
            <person name="Ju F."/>
            <person name="Liu L."/>
            <person name="Boyd J.A."/>
            <person name="Deng Y."/>
            <person name="Parks D.H."/>
            <person name="Jiang X."/>
            <person name="Yin X."/>
            <person name="Woodcroft B.J."/>
            <person name="Tyson G.W."/>
            <person name="Hugenholtz P."/>
            <person name="Polz M.F."/>
            <person name="Zhang T."/>
        </authorList>
    </citation>
    <scope>NUCLEOTIDE SEQUENCE</scope>
    <source>
        <strain evidence="1">HKST-UBA14</strain>
    </source>
</reference>
<evidence type="ECO:0000313" key="2">
    <source>
        <dbReference type="Proteomes" id="UP000783287"/>
    </source>
</evidence>
<organism evidence="1 2">
    <name type="scientific">Candidatus Dojkabacteria bacterium</name>
    <dbReference type="NCBI Taxonomy" id="2099670"/>
    <lineage>
        <taxon>Bacteria</taxon>
        <taxon>Candidatus Dojkabacteria</taxon>
    </lineage>
</organism>
<reference evidence="1" key="1">
    <citation type="submission" date="2020-04" db="EMBL/GenBank/DDBJ databases">
        <authorList>
            <person name="Zhang T."/>
        </authorList>
    </citation>
    <scope>NUCLEOTIDE SEQUENCE</scope>
    <source>
        <strain evidence="1">HKST-UBA14</strain>
    </source>
</reference>
<comment type="caution">
    <text evidence="1">The sequence shown here is derived from an EMBL/GenBank/DDBJ whole genome shotgun (WGS) entry which is preliminary data.</text>
</comment>
<dbReference type="EMBL" id="JAGQLK010000178">
    <property type="protein sequence ID" value="MCA9383929.1"/>
    <property type="molecule type" value="Genomic_DNA"/>
</dbReference>
<name>A0A955L6I2_9BACT</name>
<evidence type="ECO:0000313" key="1">
    <source>
        <dbReference type="EMBL" id="MCA9383929.1"/>
    </source>
</evidence>
<proteinExistence type="predicted"/>